<protein>
    <submittedName>
        <fullName evidence="1">Uncharacterized protein</fullName>
    </submittedName>
</protein>
<gene>
    <name evidence="1" type="ORF">AXX17_ATUG03650</name>
</gene>
<comment type="caution">
    <text evidence="1">The sequence shown here is derived from an EMBL/GenBank/DDBJ whole genome shotgun (WGS) entry which is preliminary data.</text>
</comment>
<dbReference type="AlphaFoldDB" id="A0A178U6A9"/>
<evidence type="ECO:0000313" key="2">
    <source>
        <dbReference type="Proteomes" id="UP000078284"/>
    </source>
</evidence>
<keyword evidence="1" id="KW-0496">Mitochondrion</keyword>
<dbReference type="EMBL" id="LUHQ01000021">
    <property type="protein sequence ID" value="OAO89179.1"/>
    <property type="molecule type" value="Genomic_DNA"/>
</dbReference>
<dbReference type="Proteomes" id="UP000078284">
    <property type="component" value="Unassembled WGS sequence"/>
</dbReference>
<evidence type="ECO:0000313" key="1">
    <source>
        <dbReference type="EMBL" id="OAO89179.1"/>
    </source>
</evidence>
<sequence>MDETEGSASTLPTFNSELCYAFPFGELPPAQMLSLPRMPSMKKSSTFLFFLRSKADGLISPRSFKTGLFMLRRGQ</sequence>
<reference evidence="2" key="1">
    <citation type="journal article" date="2016" name="Proc. Natl. Acad. Sci. U.S.A.">
        <title>Chromosome-level assembly of Arabidopsis thaliana Ler reveals the extent of translocation and inversion polymorphisms.</title>
        <authorList>
            <person name="Zapata L."/>
            <person name="Ding J."/>
            <person name="Willing E.M."/>
            <person name="Hartwig B."/>
            <person name="Bezdan D."/>
            <person name="Jiao W.B."/>
            <person name="Patel V."/>
            <person name="Velikkakam James G."/>
            <person name="Koornneef M."/>
            <person name="Ossowski S."/>
            <person name="Schneeberger K."/>
        </authorList>
    </citation>
    <scope>NUCLEOTIDE SEQUENCE [LARGE SCALE GENOMIC DNA]</scope>
    <source>
        <strain evidence="2">cv. Landsberg erecta</strain>
    </source>
</reference>
<proteinExistence type="predicted"/>
<organism evidence="1 2">
    <name type="scientific">Arabidopsis thaliana</name>
    <name type="common">Mouse-ear cress</name>
    <dbReference type="NCBI Taxonomy" id="3702"/>
    <lineage>
        <taxon>Eukaryota</taxon>
        <taxon>Viridiplantae</taxon>
        <taxon>Streptophyta</taxon>
        <taxon>Embryophyta</taxon>
        <taxon>Tracheophyta</taxon>
        <taxon>Spermatophyta</taxon>
        <taxon>Magnoliopsida</taxon>
        <taxon>eudicotyledons</taxon>
        <taxon>Gunneridae</taxon>
        <taxon>Pentapetalae</taxon>
        <taxon>rosids</taxon>
        <taxon>malvids</taxon>
        <taxon>Brassicales</taxon>
        <taxon>Brassicaceae</taxon>
        <taxon>Camelineae</taxon>
        <taxon>Arabidopsis</taxon>
    </lineage>
</organism>
<name>A0A178U6A9_ARATH</name>
<accession>A0A178U6A9</accession>
<geneLocation type="mitochondrion" evidence="1"/>